<dbReference type="PANTHER" id="PTHR38477">
    <property type="entry name" value="HYPOTHETICAL EXPORTED PROTEIN"/>
    <property type="match status" value="1"/>
</dbReference>
<dbReference type="Proteomes" id="UP000238220">
    <property type="component" value="Unassembled WGS sequence"/>
</dbReference>
<feature type="chain" id="PRO_5015404526" description="Murein L,D-transpeptidase catalytic domain family protein" evidence="2">
    <location>
        <begin position="25"/>
        <end position="247"/>
    </location>
</feature>
<accession>A0A2S5TF62</accession>
<evidence type="ECO:0000313" key="4">
    <source>
        <dbReference type="Proteomes" id="UP000238220"/>
    </source>
</evidence>
<dbReference type="InterPro" id="IPR006311">
    <property type="entry name" value="TAT_signal"/>
</dbReference>
<proteinExistence type="predicted"/>
<name>A0A2S5TF62_9GAMM</name>
<gene>
    <name evidence="3" type="ORF">C3942_12140</name>
</gene>
<protein>
    <recommendedName>
        <fullName evidence="5">Murein L,D-transpeptidase catalytic domain family protein</fullName>
    </recommendedName>
</protein>
<evidence type="ECO:0000313" key="3">
    <source>
        <dbReference type="EMBL" id="PPE73547.1"/>
    </source>
</evidence>
<evidence type="ECO:0008006" key="5">
    <source>
        <dbReference type="Google" id="ProtNLM"/>
    </source>
</evidence>
<sequence length="247" mass="26318">MSYALVRRRLMAALALLAAGTAAAAPPAEALRRVAPDLNPVALKAALSALACAEAAGMAPARHLGVIDYSLPSTQRRLWVFDLQRRKLLFRELVAHGKNSGENLATRFSNDPESLTSSLGPFRTLEAYDGRNGYSLRMAGLEPGINDRAYARALVIHGAQYVDARQAGKQGRLGRSWGCPAVRPAVAQKLIDTLKDGQFLFAWYPDPHWAGASGYAQCPLVSGHEPPDAAGAALASNEPPLRSGALP</sequence>
<dbReference type="EMBL" id="PSNW01000006">
    <property type="protein sequence ID" value="PPE73547.1"/>
    <property type="molecule type" value="Genomic_DNA"/>
</dbReference>
<dbReference type="AlphaFoldDB" id="A0A2S5TF62"/>
<organism evidence="3 4">
    <name type="scientific">Solimonas fluminis</name>
    <dbReference type="NCBI Taxonomy" id="2086571"/>
    <lineage>
        <taxon>Bacteria</taxon>
        <taxon>Pseudomonadati</taxon>
        <taxon>Pseudomonadota</taxon>
        <taxon>Gammaproteobacteria</taxon>
        <taxon>Nevskiales</taxon>
        <taxon>Nevskiaceae</taxon>
        <taxon>Solimonas</taxon>
    </lineage>
</organism>
<comment type="caution">
    <text evidence="3">The sequence shown here is derived from an EMBL/GenBank/DDBJ whole genome shotgun (WGS) entry which is preliminary data.</text>
</comment>
<reference evidence="3 4" key="1">
    <citation type="submission" date="2018-02" db="EMBL/GenBank/DDBJ databases">
        <title>Genome sequencing of Solimonas sp. HR-BB.</title>
        <authorList>
            <person name="Lee Y."/>
            <person name="Jeon C.O."/>
        </authorList>
    </citation>
    <scope>NUCLEOTIDE SEQUENCE [LARGE SCALE GENOMIC DNA]</scope>
    <source>
        <strain evidence="3 4">HR-BB</strain>
    </source>
</reference>
<evidence type="ECO:0000256" key="1">
    <source>
        <dbReference type="SAM" id="MobiDB-lite"/>
    </source>
</evidence>
<evidence type="ECO:0000256" key="2">
    <source>
        <dbReference type="SAM" id="SignalP"/>
    </source>
</evidence>
<dbReference type="Pfam" id="PF13645">
    <property type="entry name" value="YkuD_2"/>
    <property type="match status" value="1"/>
</dbReference>
<feature type="region of interest" description="Disordered" evidence="1">
    <location>
        <begin position="227"/>
        <end position="247"/>
    </location>
</feature>
<dbReference type="OrthoDB" id="9815195at2"/>
<keyword evidence="4" id="KW-1185">Reference proteome</keyword>
<dbReference type="PANTHER" id="PTHR38477:SF1">
    <property type="entry name" value="MUREIN L,D-TRANSPEPTIDASE CATALYTIC DOMAIN FAMILY PROTEIN"/>
    <property type="match status" value="1"/>
</dbReference>
<feature type="signal peptide" evidence="2">
    <location>
        <begin position="1"/>
        <end position="24"/>
    </location>
</feature>
<keyword evidence="2" id="KW-0732">Signal</keyword>
<dbReference type="InterPro" id="IPR032676">
    <property type="entry name" value="YkuD_2"/>
</dbReference>
<dbReference type="PROSITE" id="PS51318">
    <property type="entry name" value="TAT"/>
    <property type="match status" value="1"/>
</dbReference>